<name>A0A1F8EZF8_9BACT</name>
<dbReference type="EMBL" id="MGJN01000020">
    <property type="protein sequence ID" value="OGN06245.1"/>
    <property type="molecule type" value="Genomic_DNA"/>
</dbReference>
<organism evidence="1 2">
    <name type="scientific">Candidatus Yanofskybacteria bacterium RIFCSPHIGHO2_02_FULL_38_22b</name>
    <dbReference type="NCBI Taxonomy" id="1802673"/>
    <lineage>
        <taxon>Bacteria</taxon>
        <taxon>Candidatus Yanofskyibacteriota</taxon>
    </lineage>
</organism>
<sequence length="501" mass="57603">MYKKQITLGLLIALCSGLVFVFARGALINREYPVQYIVFKDSGFYPKEIYIKRGTKVVFSSERGDFWPASVPHPSHTVYPEFDPKRLVGGEESWSFVFDRIGTWLYHDHIKHEYAGKIIVVDNLDANSVTASVKDNCLSVPKDQKLSCWDRQLETVLVSAGLDAAFEAFKVLYNTESEVPKSCHEWGHILGKAAYDLYKNKEEISFKKEMGFCGYGFFHSFLEKLIQDTGDFASARRWCVSLTDKITDPVIRPSVWRNCVHGVGHGTTALLLEDQRNWNNFQKVADTGLGVCEKTFEDKDLRDCYDGVFNELYLEVLNSNYGFNFQEFREKDDPFWYCRPQEDRHRESCYFEFVGIFYILFDLDVSRAMQYAIKNVDDLDVRGPSVVAKLAADFIQFDIVNSEHSCNVKACRDIPKNLFDVCFGGIVNGFIQHGEPENFHIRGISFCEEKYLSSQEKYLCYFKLFGQLSANYSPEKMKEVCNSIETEEKSICLSAIINSRL</sequence>
<dbReference type="AlphaFoldDB" id="A0A1F8EZF8"/>
<evidence type="ECO:0000313" key="1">
    <source>
        <dbReference type="EMBL" id="OGN06245.1"/>
    </source>
</evidence>
<reference evidence="1 2" key="1">
    <citation type="journal article" date="2016" name="Nat. Commun.">
        <title>Thousands of microbial genomes shed light on interconnected biogeochemical processes in an aquifer system.</title>
        <authorList>
            <person name="Anantharaman K."/>
            <person name="Brown C.T."/>
            <person name="Hug L.A."/>
            <person name="Sharon I."/>
            <person name="Castelle C.J."/>
            <person name="Probst A.J."/>
            <person name="Thomas B.C."/>
            <person name="Singh A."/>
            <person name="Wilkins M.J."/>
            <person name="Karaoz U."/>
            <person name="Brodie E.L."/>
            <person name="Williams K.H."/>
            <person name="Hubbard S.S."/>
            <person name="Banfield J.F."/>
        </authorList>
    </citation>
    <scope>NUCLEOTIDE SEQUENCE [LARGE SCALE GENOMIC DNA]</scope>
</reference>
<dbReference type="Gene3D" id="2.60.40.420">
    <property type="entry name" value="Cupredoxins - blue copper proteins"/>
    <property type="match status" value="1"/>
</dbReference>
<protein>
    <recommendedName>
        <fullName evidence="3">EfeO-type cupredoxin-like domain-containing protein</fullName>
    </recommendedName>
</protein>
<evidence type="ECO:0000313" key="2">
    <source>
        <dbReference type="Proteomes" id="UP000176834"/>
    </source>
</evidence>
<evidence type="ECO:0008006" key="3">
    <source>
        <dbReference type="Google" id="ProtNLM"/>
    </source>
</evidence>
<dbReference type="InterPro" id="IPR008972">
    <property type="entry name" value="Cupredoxin"/>
</dbReference>
<proteinExistence type="predicted"/>
<dbReference type="SUPFAM" id="SSF49503">
    <property type="entry name" value="Cupredoxins"/>
    <property type="match status" value="1"/>
</dbReference>
<gene>
    <name evidence="1" type="ORF">A3B86_03955</name>
</gene>
<dbReference type="Proteomes" id="UP000176834">
    <property type="component" value="Unassembled WGS sequence"/>
</dbReference>
<accession>A0A1F8EZF8</accession>
<comment type="caution">
    <text evidence="1">The sequence shown here is derived from an EMBL/GenBank/DDBJ whole genome shotgun (WGS) entry which is preliminary data.</text>
</comment>